<gene>
    <name evidence="1" type="ORF">BGW36DRAFT_392093</name>
</gene>
<proteinExistence type="predicted"/>
<dbReference type="EMBL" id="JAJTJA010000017">
    <property type="protein sequence ID" value="KAH8688733.1"/>
    <property type="molecule type" value="Genomic_DNA"/>
</dbReference>
<dbReference type="GeneID" id="70247941"/>
<dbReference type="PANTHER" id="PTHR38436">
    <property type="entry name" value="POLYKETIDE CYCLASE SNOAL-LIKE DOMAIN"/>
    <property type="match status" value="1"/>
</dbReference>
<protein>
    <recommendedName>
        <fullName evidence="3">Ester cyclase</fullName>
    </recommendedName>
</protein>
<accession>A0AAD4KCS1</accession>
<evidence type="ECO:0000313" key="2">
    <source>
        <dbReference type="Proteomes" id="UP001201262"/>
    </source>
</evidence>
<dbReference type="InterPro" id="IPR032710">
    <property type="entry name" value="NTF2-like_dom_sf"/>
</dbReference>
<comment type="caution">
    <text evidence="1">The sequence shown here is derived from an EMBL/GenBank/DDBJ whole genome shotgun (WGS) entry which is preliminary data.</text>
</comment>
<sequence length="180" mass="20344">MDSSHNNASPDFLQYDQTRPISVVEVDLNPDTLSHHKNVVRRFYKELWDKHDTTIIPDLIHDDLTFRGSLGPVLVGHSQFASYVNWLTGVLGLYTSDILDLIEEGTKVTAKLRFHGIHNDHLFGQPPTRNWVWWHGVAIFTFEDGKIKDLWVLGDIHGLIGRLNEAVPKLEFVAIGPAAG</sequence>
<evidence type="ECO:0000313" key="1">
    <source>
        <dbReference type="EMBL" id="KAH8688733.1"/>
    </source>
</evidence>
<dbReference type="InterPro" id="IPR009959">
    <property type="entry name" value="Cyclase_SnoaL-like"/>
</dbReference>
<evidence type="ECO:0008006" key="3">
    <source>
        <dbReference type="Google" id="ProtNLM"/>
    </source>
</evidence>
<dbReference type="SUPFAM" id="SSF54427">
    <property type="entry name" value="NTF2-like"/>
    <property type="match status" value="1"/>
</dbReference>
<dbReference type="Gene3D" id="3.10.450.50">
    <property type="match status" value="1"/>
</dbReference>
<name>A0AAD4KCS1_9EURO</name>
<keyword evidence="2" id="KW-1185">Reference proteome</keyword>
<organism evidence="1 2">
    <name type="scientific">Talaromyces proteolyticus</name>
    <dbReference type="NCBI Taxonomy" id="1131652"/>
    <lineage>
        <taxon>Eukaryota</taxon>
        <taxon>Fungi</taxon>
        <taxon>Dikarya</taxon>
        <taxon>Ascomycota</taxon>
        <taxon>Pezizomycotina</taxon>
        <taxon>Eurotiomycetes</taxon>
        <taxon>Eurotiomycetidae</taxon>
        <taxon>Eurotiales</taxon>
        <taxon>Trichocomaceae</taxon>
        <taxon>Talaromyces</taxon>
        <taxon>Talaromyces sect. Bacilispori</taxon>
    </lineage>
</organism>
<dbReference type="AlphaFoldDB" id="A0AAD4KCS1"/>
<dbReference type="RefSeq" id="XP_046065205.1">
    <property type="nucleotide sequence ID" value="XM_046217654.1"/>
</dbReference>
<reference evidence="1" key="1">
    <citation type="submission" date="2021-12" db="EMBL/GenBank/DDBJ databases">
        <title>Convergent genome expansion in fungi linked to evolution of root-endophyte symbiosis.</title>
        <authorList>
            <consortium name="DOE Joint Genome Institute"/>
            <person name="Ke Y.-H."/>
            <person name="Bonito G."/>
            <person name="Liao H.-L."/>
            <person name="Looney B."/>
            <person name="Rojas-Flechas A."/>
            <person name="Nash J."/>
            <person name="Hameed K."/>
            <person name="Schadt C."/>
            <person name="Martin F."/>
            <person name="Crous P.W."/>
            <person name="Miettinen O."/>
            <person name="Magnuson J.K."/>
            <person name="Labbe J."/>
            <person name="Jacobson D."/>
            <person name="Doktycz M.J."/>
            <person name="Veneault-Fourrey C."/>
            <person name="Kuo A."/>
            <person name="Mondo S."/>
            <person name="Calhoun S."/>
            <person name="Riley R."/>
            <person name="Ohm R."/>
            <person name="LaButti K."/>
            <person name="Andreopoulos B."/>
            <person name="Pangilinan J."/>
            <person name="Nolan M."/>
            <person name="Tritt A."/>
            <person name="Clum A."/>
            <person name="Lipzen A."/>
            <person name="Daum C."/>
            <person name="Barry K."/>
            <person name="Grigoriev I.V."/>
            <person name="Vilgalys R."/>
        </authorList>
    </citation>
    <scope>NUCLEOTIDE SEQUENCE</scope>
    <source>
        <strain evidence="1">PMI_201</strain>
    </source>
</reference>
<dbReference type="GO" id="GO:0030638">
    <property type="term" value="P:polyketide metabolic process"/>
    <property type="evidence" value="ECO:0007669"/>
    <property type="project" value="InterPro"/>
</dbReference>
<dbReference type="Proteomes" id="UP001201262">
    <property type="component" value="Unassembled WGS sequence"/>
</dbReference>
<dbReference type="PANTHER" id="PTHR38436:SF1">
    <property type="entry name" value="ESTER CYCLASE"/>
    <property type="match status" value="1"/>
</dbReference>
<dbReference type="Pfam" id="PF07366">
    <property type="entry name" value="SnoaL"/>
    <property type="match status" value="1"/>
</dbReference>